<gene>
    <name evidence="1" type="ORF">HNP21_005384</name>
</gene>
<evidence type="ECO:0000313" key="2">
    <source>
        <dbReference type="Proteomes" id="UP000543174"/>
    </source>
</evidence>
<proteinExistence type="predicted"/>
<dbReference type="EMBL" id="JACJHT010000010">
    <property type="protein sequence ID" value="MBA9042249.1"/>
    <property type="molecule type" value="Genomic_DNA"/>
</dbReference>
<name>A0A7W3NFX2_PRIAR</name>
<protein>
    <submittedName>
        <fullName evidence="1">Uncharacterized protein</fullName>
    </submittedName>
</protein>
<reference evidence="1" key="1">
    <citation type="submission" date="2020-08" db="EMBL/GenBank/DDBJ databases">
        <title>Functional genomics of gut bacteria from endangered species of beetles.</title>
        <authorList>
            <person name="Carlos-Shanley C."/>
        </authorList>
    </citation>
    <scope>NUCLEOTIDE SEQUENCE [LARGE SCALE GENOMIC DNA]</scope>
    <source>
        <strain evidence="1">S00060</strain>
    </source>
</reference>
<keyword evidence="2" id="KW-1185">Reference proteome</keyword>
<dbReference type="Proteomes" id="UP000543174">
    <property type="component" value="Unassembled WGS sequence"/>
</dbReference>
<organism evidence="1 2">
    <name type="scientific">Priestia aryabhattai</name>
    <name type="common">Bacillus aryabhattai</name>
    <dbReference type="NCBI Taxonomy" id="412384"/>
    <lineage>
        <taxon>Bacteria</taxon>
        <taxon>Bacillati</taxon>
        <taxon>Bacillota</taxon>
        <taxon>Bacilli</taxon>
        <taxon>Bacillales</taxon>
        <taxon>Bacillaceae</taxon>
        <taxon>Priestia</taxon>
    </lineage>
</organism>
<comment type="caution">
    <text evidence="1">The sequence shown here is derived from an EMBL/GenBank/DDBJ whole genome shotgun (WGS) entry which is preliminary data.</text>
</comment>
<dbReference type="AlphaFoldDB" id="A0A7W3NFX2"/>
<evidence type="ECO:0000313" key="1">
    <source>
        <dbReference type="EMBL" id="MBA9042249.1"/>
    </source>
</evidence>
<sequence length="39" mass="4582">MDIKQNTANAQEMTKRLNTTSINIRKWGIELETHGYNFN</sequence>
<accession>A0A7W3NFX2</accession>